<sequence length="87" mass="9702">MDPNTKLILDELKSVQMNLTNRIVAEETSIGACVGSLEDATKVFDAWKPKMDATMEELRSEVGAIRKTDEKVKALLEEMTALRKSMS</sequence>
<accession>A0A811PJV4</accession>
<dbReference type="OrthoDB" id="693119at2759"/>
<gene>
    <name evidence="1" type="ORF">NCGR_LOCUS27731</name>
</gene>
<name>A0A811PJV4_9POAL</name>
<dbReference type="Proteomes" id="UP000604825">
    <property type="component" value="Unassembled WGS sequence"/>
</dbReference>
<proteinExistence type="predicted"/>
<protein>
    <submittedName>
        <fullName evidence="1">Uncharacterized protein</fullName>
    </submittedName>
</protein>
<reference evidence="1" key="1">
    <citation type="submission" date="2020-10" db="EMBL/GenBank/DDBJ databases">
        <authorList>
            <person name="Han B."/>
            <person name="Lu T."/>
            <person name="Zhao Q."/>
            <person name="Huang X."/>
            <person name="Zhao Y."/>
        </authorList>
    </citation>
    <scope>NUCLEOTIDE SEQUENCE</scope>
</reference>
<evidence type="ECO:0000313" key="1">
    <source>
        <dbReference type="EMBL" id="CAD6242178.1"/>
    </source>
</evidence>
<organism evidence="1 2">
    <name type="scientific">Miscanthus lutarioriparius</name>
    <dbReference type="NCBI Taxonomy" id="422564"/>
    <lineage>
        <taxon>Eukaryota</taxon>
        <taxon>Viridiplantae</taxon>
        <taxon>Streptophyta</taxon>
        <taxon>Embryophyta</taxon>
        <taxon>Tracheophyta</taxon>
        <taxon>Spermatophyta</taxon>
        <taxon>Magnoliopsida</taxon>
        <taxon>Liliopsida</taxon>
        <taxon>Poales</taxon>
        <taxon>Poaceae</taxon>
        <taxon>PACMAD clade</taxon>
        <taxon>Panicoideae</taxon>
        <taxon>Andropogonodae</taxon>
        <taxon>Andropogoneae</taxon>
        <taxon>Saccharinae</taxon>
        <taxon>Miscanthus</taxon>
    </lineage>
</organism>
<dbReference type="EMBL" id="CAJGYO010000007">
    <property type="protein sequence ID" value="CAD6242178.1"/>
    <property type="molecule type" value="Genomic_DNA"/>
</dbReference>
<comment type="caution">
    <text evidence="1">The sequence shown here is derived from an EMBL/GenBank/DDBJ whole genome shotgun (WGS) entry which is preliminary data.</text>
</comment>
<dbReference type="AlphaFoldDB" id="A0A811PJV4"/>
<evidence type="ECO:0000313" key="2">
    <source>
        <dbReference type="Proteomes" id="UP000604825"/>
    </source>
</evidence>
<keyword evidence="2" id="KW-1185">Reference proteome</keyword>